<dbReference type="AlphaFoldDB" id="A0A2R5F715"/>
<reference evidence="3 4" key="1">
    <citation type="journal article" date="2018" name="Environ. Microbiol.">
        <title>Isolation and genomic characterization of Novimethylophilus kurashikiensis gen. nov. sp. nov., a new lanthanide-dependent methylotrophic species of Methylophilaceae.</title>
        <authorList>
            <person name="Lv H."/>
            <person name="Sahin N."/>
            <person name="Tani A."/>
        </authorList>
    </citation>
    <scope>NUCLEOTIDE SEQUENCE [LARGE SCALE GENOMIC DNA]</scope>
    <source>
        <strain evidence="3 4">La2-4</strain>
    </source>
</reference>
<evidence type="ECO:0000313" key="4">
    <source>
        <dbReference type="Proteomes" id="UP000245081"/>
    </source>
</evidence>
<gene>
    <name evidence="3" type="ORF">NMK_0235</name>
</gene>
<name>A0A2R5F715_9PROT</name>
<keyword evidence="1" id="KW-1133">Transmembrane helix</keyword>
<accession>A0A2R5F715</accession>
<keyword evidence="1" id="KW-0812">Transmembrane</keyword>
<evidence type="ECO:0000313" key="3">
    <source>
        <dbReference type="EMBL" id="GBG12703.1"/>
    </source>
</evidence>
<dbReference type="InterPro" id="IPR007890">
    <property type="entry name" value="CHASE2"/>
</dbReference>
<evidence type="ECO:0000259" key="2">
    <source>
        <dbReference type="SMART" id="SM01080"/>
    </source>
</evidence>
<evidence type="ECO:0000256" key="1">
    <source>
        <dbReference type="SAM" id="Phobius"/>
    </source>
</evidence>
<proteinExistence type="predicted"/>
<feature type="transmembrane region" description="Helical" evidence="1">
    <location>
        <begin position="333"/>
        <end position="351"/>
    </location>
</feature>
<feature type="domain" description="CHASE2" evidence="2">
    <location>
        <begin position="46"/>
        <end position="350"/>
    </location>
</feature>
<dbReference type="RefSeq" id="WP_109013922.1">
    <property type="nucleotide sequence ID" value="NZ_BDOQ01000001.1"/>
</dbReference>
<dbReference type="Pfam" id="PF05226">
    <property type="entry name" value="CHASE2"/>
    <property type="match status" value="1"/>
</dbReference>
<feature type="transmembrane region" description="Helical" evidence="1">
    <location>
        <begin position="24"/>
        <end position="47"/>
    </location>
</feature>
<organism evidence="3 4">
    <name type="scientific">Novimethylophilus kurashikiensis</name>
    <dbReference type="NCBI Taxonomy" id="1825523"/>
    <lineage>
        <taxon>Bacteria</taxon>
        <taxon>Pseudomonadati</taxon>
        <taxon>Pseudomonadota</taxon>
        <taxon>Betaproteobacteria</taxon>
        <taxon>Nitrosomonadales</taxon>
        <taxon>Methylophilaceae</taxon>
        <taxon>Novimethylophilus</taxon>
    </lineage>
</organism>
<dbReference type="OrthoDB" id="9802500at2"/>
<protein>
    <submittedName>
        <fullName evidence="3">Molecular chaperone TorD</fullName>
    </submittedName>
</protein>
<feature type="transmembrane region" description="Helical" evidence="1">
    <location>
        <begin position="391"/>
        <end position="407"/>
    </location>
</feature>
<dbReference type="SMART" id="SM01080">
    <property type="entry name" value="CHASE2"/>
    <property type="match status" value="1"/>
</dbReference>
<sequence length="557" mass="61751">MLSRLRFEFIRLSTLLAERLRNNFYLYLAALLTLAILLDAAVFHVGANMKQKAFDVVIKNRIFVPKPDPEIVIVDVNEASLAALAPDYGRWPWPRQVFGEFLEHLEEQQPKAVVFDILFSDADIYNPDSDAYFNDAIASTDNTFFPFLRLPESQDGLSQVKPGMIPGAKKIPGVKADPAATIAVVLPHFPAALQAGRLGTHNIFPDPDGIVREYKIWQDKQGWRLPSLPLDVGLAIGGKAPPQDSLLLNWRGGPFTYRYVSFSDVYRDMTAKTPKRPANEFAGKIVIIGSTAPSLFDLKATTMAKAHPGVEILATAIDNIKHNDPLKFWRGNVSYVLLSLLVVWLTAFAFFQNIERDRFDRIFGASQLLLLAISYIGVNLANIYLDLTGPVTWAVAYFSIAKIYALATDRAMQRVLASELPTGEEVVKVSLMLVLFDAPLPLGDAALKKIRRTLRDEALQPCRIDELKGTQSGVWGLFADMLAVSWTQAGPDIEKEAERLLALLPAILARQGVAEDVRIRHIIQHGAIRIGVEAAGEWRILFAQAVTNMEKTGVLPA</sequence>
<keyword evidence="4" id="KW-1185">Reference proteome</keyword>
<feature type="transmembrane region" description="Helical" evidence="1">
    <location>
        <begin position="363"/>
        <end position="385"/>
    </location>
</feature>
<comment type="caution">
    <text evidence="3">The sequence shown here is derived from an EMBL/GenBank/DDBJ whole genome shotgun (WGS) entry which is preliminary data.</text>
</comment>
<dbReference type="Proteomes" id="UP000245081">
    <property type="component" value="Unassembled WGS sequence"/>
</dbReference>
<dbReference type="EMBL" id="BDOQ01000001">
    <property type="protein sequence ID" value="GBG12703.1"/>
    <property type="molecule type" value="Genomic_DNA"/>
</dbReference>
<keyword evidence="1" id="KW-0472">Membrane</keyword>